<feature type="transmembrane region" description="Helical" evidence="7">
    <location>
        <begin position="162"/>
        <end position="182"/>
    </location>
</feature>
<reference evidence="9 10" key="1">
    <citation type="journal article" date="2012" name="J. Bacteriol.">
        <title>Genome of Bacillus macauensis ZFHKF-1, a Long-Chain-Forming Bacterium.</title>
        <authorList>
            <person name="Cai L."/>
            <person name="Zhang T."/>
        </authorList>
    </citation>
    <scope>NUCLEOTIDE SEQUENCE [LARGE SCALE GENOMIC DNA]</scope>
    <source>
        <strain evidence="9 10">ZFHKF-1</strain>
    </source>
</reference>
<dbReference type="NCBIfam" id="NF007107">
    <property type="entry name" value="PRK09556.1"/>
    <property type="match status" value="1"/>
</dbReference>
<evidence type="ECO:0000313" key="9">
    <source>
        <dbReference type="EMBL" id="EIT84813.1"/>
    </source>
</evidence>
<evidence type="ECO:0000313" key="10">
    <source>
        <dbReference type="Proteomes" id="UP000004080"/>
    </source>
</evidence>
<dbReference type="RefSeq" id="WP_007202881.1">
    <property type="nucleotide sequence ID" value="NZ_AKKV01000030.1"/>
</dbReference>
<keyword evidence="10" id="KW-1185">Reference proteome</keyword>
<evidence type="ECO:0000256" key="6">
    <source>
        <dbReference type="ARBA" id="ARBA00023136"/>
    </source>
</evidence>
<feature type="transmembrane region" description="Helical" evidence="7">
    <location>
        <begin position="65"/>
        <end position="84"/>
    </location>
</feature>
<dbReference type="PANTHER" id="PTHR43826">
    <property type="entry name" value="GLUCOSE-6-PHOSPHATE EXCHANGER SLC37A4"/>
    <property type="match status" value="1"/>
</dbReference>
<dbReference type="InterPro" id="IPR021159">
    <property type="entry name" value="Sugar-P_transporter_CS"/>
</dbReference>
<feature type="transmembrane region" description="Helical" evidence="7">
    <location>
        <begin position="194"/>
        <end position="212"/>
    </location>
</feature>
<feature type="transmembrane region" description="Helical" evidence="7">
    <location>
        <begin position="324"/>
        <end position="343"/>
    </location>
</feature>
<dbReference type="PATRIC" id="fig|1196324.3.peg.2866"/>
<feature type="domain" description="Major facilitator superfamily (MFS) profile" evidence="8">
    <location>
        <begin position="26"/>
        <end position="451"/>
    </location>
</feature>
<dbReference type="PANTHER" id="PTHR43826:SF9">
    <property type="entry name" value="PROTEIN, PUTATIVE-RELATED"/>
    <property type="match status" value="1"/>
</dbReference>
<feature type="transmembrane region" description="Helical" evidence="7">
    <location>
        <begin position="295"/>
        <end position="315"/>
    </location>
</feature>
<sequence>MGFFSINRIKNANIPIEIQRKQWLKQFLKAFLVVFIAYMAMYLIRNNFKAAQPLLKSQLGFSTSDLGYIGFGFSVTYGIGKTLLGYFIDGKNSKRIISVLLILSAVMVLAIGLALSAGGAPIGLLLALWGLSGLFQAPGGPSSYSTITRWTPEKQRGRYLGFWNWSHNIGGAVAGGFALWGANLFFNGNVVGMFVFPAIIALIIGVVTLFIGKDDPEELGWNRSEEIFGEPIADENIETETMSKWKIFTTYVLKNPWIWLLCISNVFVYVVRIGIDNWAPLYVSEHLHFSAESAVNTIFYFEIGALFGSLCWGLLSDFLKGRRALVSVLCLVLTAVAVLGYRYGTSELMIYVSLFALGALIFGPQLLIGVSIVGFAPKKATTVTNGMAGTFGYLFGDSMAKVGLAQIADPKTQGLTIGGITLHGWTDTFIVFNAALVLGIIFLSIVAIGEEKKIRRLRKKQEQIHSAV</sequence>
<evidence type="ECO:0000256" key="4">
    <source>
        <dbReference type="ARBA" id="ARBA00022692"/>
    </source>
</evidence>
<dbReference type="GO" id="GO:0005886">
    <property type="term" value="C:plasma membrane"/>
    <property type="evidence" value="ECO:0007669"/>
    <property type="project" value="UniProtKB-SubCell"/>
</dbReference>
<keyword evidence="3" id="KW-0813">Transport</keyword>
<dbReference type="InterPro" id="IPR051337">
    <property type="entry name" value="OPA_Antiporter"/>
</dbReference>
<dbReference type="Gene3D" id="1.20.1250.20">
    <property type="entry name" value="MFS general substrate transporter like domains"/>
    <property type="match status" value="2"/>
</dbReference>
<keyword evidence="6 7" id="KW-0472">Membrane</keyword>
<dbReference type="InterPro" id="IPR011701">
    <property type="entry name" value="MFS"/>
</dbReference>
<dbReference type="Pfam" id="PF07690">
    <property type="entry name" value="MFS_1"/>
    <property type="match status" value="1"/>
</dbReference>
<name>I8UDC4_9BACL</name>
<keyword evidence="4 7" id="KW-0812">Transmembrane</keyword>
<comment type="similarity">
    <text evidence="2">Belongs to the major facilitator superfamily. Organophosphate:Pi antiporter (OPA) (TC 2.A.1.4) family.</text>
</comment>
<evidence type="ECO:0000259" key="8">
    <source>
        <dbReference type="PROSITE" id="PS50850"/>
    </source>
</evidence>
<feature type="transmembrane region" description="Helical" evidence="7">
    <location>
        <begin position="349"/>
        <end position="376"/>
    </location>
</feature>
<accession>I8UDC4</accession>
<feature type="transmembrane region" description="Helical" evidence="7">
    <location>
        <begin position="122"/>
        <end position="141"/>
    </location>
</feature>
<feature type="transmembrane region" description="Helical" evidence="7">
    <location>
        <begin position="388"/>
        <end position="408"/>
    </location>
</feature>
<dbReference type="GO" id="GO:0061513">
    <property type="term" value="F:glucose 6-phosphate:phosphate antiporter activity"/>
    <property type="evidence" value="ECO:0007669"/>
    <property type="project" value="TreeGrafter"/>
</dbReference>
<comment type="subcellular location">
    <subcellularLocation>
        <location evidence="1">Cell membrane</location>
        <topology evidence="1">Multi-pass membrane protein</topology>
    </subcellularLocation>
</comment>
<organism evidence="9 10">
    <name type="scientific">Fictibacillus macauensis ZFHKF-1</name>
    <dbReference type="NCBI Taxonomy" id="1196324"/>
    <lineage>
        <taxon>Bacteria</taxon>
        <taxon>Bacillati</taxon>
        <taxon>Bacillota</taxon>
        <taxon>Bacilli</taxon>
        <taxon>Bacillales</taxon>
        <taxon>Fictibacillaceae</taxon>
        <taxon>Fictibacillus</taxon>
    </lineage>
</organism>
<dbReference type="PROSITE" id="PS50850">
    <property type="entry name" value="MFS"/>
    <property type="match status" value="1"/>
</dbReference>
<comment type="caution">
    <text evidence="9">The sequence shown here is derived from an EMBL/GenBank/DDBJ whole genome shotgun (WGS) entry which is preliminary data.</text>
</comment>
<dbReference type="GO" id="GO:0035435">
    <property type="term" value="P:phosphate ion transmembrane transport"/>
    <property type="evidence" value="ECO:0007669"/>
    <property type="project" value="TreeGrafter"/>
</dbReference>
<evidence type="ECO:0000256" key="1">
    <source>
        <dbReference type="ARBA" id="ARBA00004651"/>
    </source>
</evidence>
<dbReference type="CDD" id="cd17345">
    <property type="entry name" value="MFS_GlpT"/>
    <property type="match status" value="1"/>
</dbReference>
<gene>
    <name evidence="9" type="primary">uhpT</name>
    <name evidence="9" type="ORF">A374_14015</name>
</gene>
<dbReference type="InterPro" id="IPR020846">
    <property type="entry name" value="MFS_dom"/>
</dbReference>
<feature type="transmembrane region" description="Helical" evidence="7">
    <location>
        <begin position="27"/>
        <end position="45"/>
    </location>
</feature>
<dbReference type="InterPro" id="IPR036259">
    <property type="entry name" value="MFS_trans_sf"/>
</dbReference>
<dbReference type="STRING" id="1196324.A374_14015"/>
<protein>
    <submittedName>
        <fullName evidence="9">Sugar phosphate antiporter</fullName>
    </submittedName>
</protein>
<proteinExistence type="inferred from homology"/>
<dbReference type="EMBL" id="AKKV01000030">
    <property type="protein sequence ID" value="EIT84813.1"/>
    <property type="molecule type" value="Genomic_DNA"/>
</dbReference>
<evidence type="ECO:0000256" key="2">
    <source>
        <dbReference type="ARBA" id="ARBA00009598"/>
    </source>
</evidence>
<feature type="transmembrane region" description="Helical" evidence="7">
    <location>
        <begin position="96"/>
        <end position="116"/>
    </location>
</feature>
<keyword evidence="5 7" id="KW-1133">Transmembrane helix</keyword>
<evidence type="ECO:0000256" key="3">
    <source>
        <dbReference type="ARBA" id="ARBA00022448"/>
    </source>
</evidence>
<evidence type="ECO:0000256" key="7">
    <source>
        <dbReference type="SAM" id="Phobius"/>
    </source>
</evidence>
<feature type="transmembrane region" description="Helical" evidence="7">
    <location>
        <begin position="428"/>
        <end position="449"/>
    </location>
</feature>
<dbReference type="InterPro" id="IPR000849">
    <property type="entry name" value="Sugar_P_transporter"/>
</dbReference>
<dbReference type="PIRSF" id="PIRSF002808">
    <property type="entry name" value="Hexose_phosphate_transp"/>
    <property type="match status" value="1"/>
</dbReference>
<evidence type="ECO:0000256" key="5">
    <source>
        <dbReference type="ARBA" id="ARBA00022989"/>
    </source>
</evidence>
<dbReference type="SUPFAM" id="SSF103473">
    <property type="entry name" value="MFS general substrate transporter"/>
    <property type="match status" value="1"/>
</dbReference>
<feature type="transmembrane region" description="Helical" evidence="7">
    <location>
        <begin position="257"/>
        <end position="275"/>
    </location>
</feature>
<dbReference type="PROSITE" id="PS00942">
    <property type="entry name" value="GLPT"/>
    <property type="match status" value="1"/>
</dbReference>
<dbReference type="Proteomes" id="UP000004080">
    <property type="component" value="Unassembled WGS sequence"/>
</dbReference>
<dbReference type="AlphaFoldDB" id="I8UDC4"/>
<dbReference type="eggNOG" id="COG2271">
    <property type="taxonomic scope" value="Bacteria"/>
</dbReference>
<dbReference type="OrthoDB" id="9766638at2"/>